<sequence length="217" mass="25358">MFFIVGILVVIFGVAKWRKNQLLLDEQIKIEHDLKQASLRPATQDEIIDKLESEIIESEPEVSCVNNFSEKVSVWERMEDKIAEKLTNTNVGNGLERNVIIANHEVDFIIKGNLFRRDCLIEVKYIRKGFNFGWLKEVFLKHLYKKSLYEQFRGKKAIALVLILIEDGVFSKDKYEELQTRLIQSNVYHDKNDRIKIFPVSQFMNIEASKMDSVLFG</sequence>
<accession>A0A4V1Q5Q7</accession>
<dbReference type="Proteomes" id="UP000290875">
    <property type="component" value="Unassembled WGS sequence"/>
</dbReference>
<evidence type="ECO:0000313" key="1">
    <source>
        <dbReference type="EMBL" id="RXW26428.1"/>
    </source>
</evidence>
<comment type="caution">
    <text evidence="1">The sequence shown here is derived from an EMBL/GenBank/DDBJ whole genome shotgun (WGS) entry which is preliminary data.</text>
</comment>
<name>A0A4V1Q5Q7_ENTCL</name>
<reference evidence="1 2" key="1">
    <citation type="submission" date="2018-06" db="EMBL/GenBank/DDBJ databases">
        <title>Carbapenemase-producing Enterobacteriaceae present in wastewater treatment plant effluent and nearby surface waters in the US.</title>
        <authorList>
            <person name="Mathys D.A."/>
            <person name="Mollenkopf D.F."/>
            <person name="Feicht S.M."/>
            <person name="Adams R.J."/>
            <person name="Albers A.L."/>
            <person name="Grooters S.V."/>
            <person name="Stuever D.M."/>
            <person name="Daniels J.B."/>
            <person name="Wittum T.E."/>
        </authorList>
    </citation>
    <scope>NUCLEOTIDE SEQUENCE [LARGE SCALE GENOMIC DNA]</scope>
    <source>
        <strain evidence="1 2">GEO_4_Eff_A</strain>
    </source>
</reference>
<proteinExistence type="predicted"/>
<organism evidence="1 2">
    <name type="scientific">Enterobacter cloacae</name>
    <dbReference type="NCBI Taxonomy" id="550"/>
    <lineage>
        <taxon>Bacteria</taxon>
        <taxon>Pseudomonadati</taxon>
        <taxon>Pseudomonadota</taxon>
        <taxon>Gammaproteobacteria</taxon>
        <taxon>Enterobacterales</taxon>
        <taxon>Enterobacteriaceae</taxon>
        <taxon>Enterobacter</taxon>
        <taxon>Enterobacter cloacae complex</taxon>
    </lineage>
</organism>
<dbReference type="EMBL" id="QJSL01000034">
    <property type="protein sequence ID" value="RXW26428.1"/>
    <property type="molecule type" value="Genomic_DNA"/>
</dbReference>
<gene>
    <name evidence="1" type="ORF">DM877_24595</name>
</gene>
<dbReference type="AlphaFoldDB" id="A0A4V1Q5Q7"/>
<protein>
    <submittedName>
        <fullName evidence="1">Uncharacterized protein</fullName>
    </submittedName>
</protein>
<evidence type="ECO:0000313" key="2">
    <source>
        <dbReference type="Proteomes" id="UP000290875"/>
    </source>
</evidence>